<dbReference type="InterPro" id="IPR036950">
    <property type="entry name" value="PBP_transglycosylase"/>
</dbReference>
<dbReference type="RefSeq" id="WP_022863310.1">
    <property type="nucleotide sequence ID" value="NZ_CP063189.1"/>
</dbReference>
<evidence type="ECO:0000256" key="8">
    <source>
        <dbReference type="ARBA" id="ARBA00049902"/>
    </source>
</evidence>
<feature type="region of interest" description="Disordered" evidence="9">
    <location>
        <begin position="653"/>
        <end position="775"/>
    </location>
</feature>
<dbReference type="InterPro" id="IPR012338">
    <property type="entry name" value="Beta-lactam/transpept-like"/>
</dbReference>
<keyword evidence="5" id="KW-0378">Hydrolase</keyword>
<keyword evidence="10" id="KW-0812">Transmembrane</keyword>
<accession>A0ABY7UD60</accession>
<keyword evidence="2" id="KW-0645">Protease</keyword>
<dbReference type="Gene3D" id="3.40.710.10">
    <property type="entry name" value="DD-peptidase/beta-lactamase superfamily"/>
    <property type="match status" value="1"/>
</dbReference>
<evidence type="ECO:0000256" key="10">
    <source>
        <dbReference type="SAM" id="Phobius"/>
    </source>
</evidence>
<dbReference type="InterPro" id="IPR050396">
    <property type="entry name" value="Glycosyltr_51/Transpeptidase"/>
</dbReference>
<name>A0ABY7UD60_9CORY</name>
<evidence type="ECO:0000313" key="14">
    <source>
        <dbReference type="Proteomes" id="UP001220064"/>
    </source>
</evidence>
<gene>
    <name evidence="13" type="primary">ponA1</name>
    <name evidence="13" type="ORF">CMASS_09995</name>
</gene>
<feature type="domain" description="Penicillin-binding protein transpeptidase" evidence="11">
    <location>
        <begin position="346"/>
        <end position="630"/>
    </location>
</feature>
<comment type="catalytic activity">
    <reaction evidence="8">
        <text>[GlcNAc-(1-&gt;4)-Mur2Ac(oyl-L-Ala-gamma-D-Glu-L-Lys-D-Ala-D-Ala)](n)-di-trans,octa-cis-undecaprenyl diphosphate + beta-D-GlcNAc-(1-&gt;4)-Mur2Ac(oyl-L-Ala-gamma-D-Glu-L-Lys-D-Ala-D-Ala)-di-trans,octa-cis-undecaprenyl diphosphate = [GlcNAc-(1-&gt;4)-Mur2Ac(oyl-L-Ala-gamma-D-Glu-L-Lys-D-Ala-D-Ala)](n+1)-di-trans,octa-cis-undecaprenyl diphosphate + di-trans,octa-cis-undecaprenyl diphosphate + H(+)</text>
        <dbReference type="Rhea" id="RHEA:23708"/>
        <dbReference type="Rhea" id="RHEA-COMP:9602"/>
        <dbReference type="Rhea" id="RHEA-COMP:9603"/>
        <dbReference type="ChEBI" id="CHEBI:15378"/>
        <dbReference type="ChEBI" id="CHEBI:58405"/>
        <dbReference type="ChEBI" id="CHEBI:60033"/>
        <dbReference type="ChEBI" id="CHEBI:78435"/>
        <dbReference type="EC" id="2.4.99.28"/>
    </reaction>
</comment>
<dbReference type="Pfam" id="PF00905">
    <property type="entry name" value="Transpeptidase"/>
    <property type="match status" value="1"/>
</dbReference>
<organism evidence="13 14">
    <name type="scientific">Corynebacterium massiliense DSM 45435</name>
    <dbReference type="NCBI Taxonomy" id="1121364"/>
    <lineage>
        <taxon>Bacteria</taxon>
        <taxon>Bacillati</taxon>
        <taxon>Actinomycetota</taxon>
        <taxon>Actinomycetes</taxon>
        <taxon>Mycobacteriales</taxon>
        <taxon>Corynebacteriaceae</taxon>
        <taxon>Corynebacterium</taxon>
    </lineage>
</organism>
<reference evidence="13 14" key="1">
    <citation type="submission" date="2020-10" db="EMBL/GenBank/DDBJ databases">
        <title>Complete genome sequence of Corynebacterium massiliense DSM 45435, type strain of Corynebacterium massiliense.</title>
        <authorList>
            <person name="Busche T."/>
            <person name="Kalinowski J."/>
            <person name="Ruckert C."/>
        </authorList>
    </citation>
    <scope>NUCLEOTIDE SEQUENCE [LARGE SCALE GENOMIC DNA]</scope>
    <source>
        <strain evidence="13 14">DSM 45435</strain>
    </source>
</reference>
<evidence type="ECO:0000256" key="1">
    <source>
        <dbReference type="ARBA" id="ARBA00022645"/>
    </source>
</evidence>
<feature type="compositionally biased region" description="Basic and acidic residues" evidence="9">
    <location>
        <begin position="1"/>
        <end position="23"/>
    </location>
</feature>
<feature type="transmembrane region" description="Helical" evidence="10">
    <location>
        <begin position="29"/>
        <end position="53"/>
    </location>
</feature>
<evidence type="ECO:0000256" key="3">
    <source>
        <dbReference type="ARBA" id="ARBA00022676"/>
    </source>
</evidence>
<evidence type="ECO:0000256" key="6">
    <source>
        <dbReference type="ARBA" id="ARBA00023268"/>
    </source>
</evidence>
<feature type="domain" description="Glycosyl transferase family 51" evidence="12">
    <location>
        <begin position="81"/>
        <end position="252"/>
    </location>
</feature>
<protein>
    <submittedName>
        <fullName evidence="13">Penicillin-binding protein 1A</fullName>
    </submittedName>
</protein>
<feature type="region of interest" description="Disordered" evidence="9">
    <location>
        <begin position="1"/>
        <end position="25"/>
    </location>
</feature>
<feature type="compositionally biased region" description="Basic and acidic residues" evidence="9">
    <location>
        <begin position="764"/>
        <end position="775"/>
    </location>
</feature>
<proteinExistence type="predicted"/>
<evidence type="ECO:0000259" key="12">
    <source>
        <dbReference type="Pfam" id="PF00912"/>
    </source>
</evidence>
<evidence type="ECO:0000256" key="5">
    <source>
        <dbReference type="ARBA" id="ARBA00022801"/>
    </source>
</evidence>
<feature type="compositionally biased region" description="Gly residues" evidence="9">
    <location>
        <begin position="726"/>
        <end position="756"/>
    </location>
</feature>
<dbReference type="InterPro" id="IPR001264">
    <property type="entry name" value="Glyco_trans_51"/>
</dbReference>
<keyword evidence="14" id="KW-1185">Reference proteome</keyword>
<evidence type="ECO:0000256" key="9">
    <source>
        <dbReference type="SAM" id="MobiDB-lite"/>
    </source>
</evidence>
<keyword evidence="1" id="KW-0121">Carboxypeptidase</keyword>
<dbReference type="SUPFAM" id="SSF53955">
    <property type="entry name" value="Lysozyme-like"/>
    <property type="match status" value="1"/>
</dbReference>
<dbReference type="PANTHER" id="PTHR32282:SF34">
    <property type="entry name" value="PENICILLIN-BINDING PROTEIN 1A"/>
    <property type="match status" value="1"/>
</dbReference>
<keyword evidence="6" id="KW-0511">Multifunctional enzyme</keyword>
<dbReference type="Gene3D" id="1.10.3810.10">
    <property type="entry name" value="Biosynthetic peptidoglycan transglycosylase-like"/>
    <property type="match status" value="1"/>
</dbReference>
<keyword evidence="3" id="KW-0328">Glycosyltransferase</keyword>
<evidence type="ECO:0000313" key="13">
    <source>
        <dbReference type="EMBL" id="WCZ33407.1"/>
    </source>
</evidence>
<evidence type="ECO:0000256" key="7">
    <source>
        <dbReference type="ARBA" id="ARBA00034000"/>
    </source>
</evidence>
<evidence type="ECO:0000259" key="11">
    <source>
        <dbReference type="Pfam" id="PF00905"/>
    </source>
</evidence>
<comment type="catalytic activity">
    <reaction evidence="7">
        <text>Preferential cleavage: (Ac)2-L-Lys-D-Ala-|-D-Ala. Also transpeptidation of peptidyl-alanyl moieties that are N-acyl substituents of D-alanine.</text>
        <dbReference type="EC" id="3.4.16.4"/>
    </reaction>
</comment>
<dbReference type="Proteomes" id="UP001220064">
    <property type="component" value="Chromosome"/>
</dbReference>
<dbReference type="SUPFAM" id="SSF56601">
    <property type="entry name" value="beta-lactamase/transpeptidase-like"/>
    <property type="match status" value="1"/>
</dbReference>
<dbReference type="InterPro" id="IPR001460">
    <property type="entry name" value="PCN-bd_Tpept"/>
</dbReference>
<dbReference type="InterPro" id="IPR023346">
    <property type="entry name" value="Lysozyme-like_dom_sf"/>
</dbReference>
<evidence type="ECO:0000256" key="4">
    <source>
        <dbReference type="ARBA" id="ARBA00022679"/>
    </source>
</evidence>
<evidence type="ECO:0000256" key="2">
    <source>
        <dbReference type="ARBA" id="ARBA00022670"/>
    </source>
</evidence>
<dbReference type="PANTHER" id="PTHR32282">
    <property type="entry name" value="BINDING PROTEIN TRANSPEPTIDASE, PUTATIVE-RELATED"/>
    <property type="match status" value="1"/>
</dbReference>
<keyword evidence="10" id="KW-1133">Transmembrane helix</keyword>
<dbReference type="EMBL" id="CP063189">
    <property type="protein sequence ID" value="WCZ33407.1"/>
    <property type="molecule type" value="Genomic_DNA"/>
</dbReference>
<sequence>MTENNKKDAAAAVPTRREKDKDGGKKRRWPWIVGLVLLALIAIPLIMFGIAYARYDVPEPEEVASKQISTIYASDGETQLARIVPPEGNRSHVDLDKIPDEVEDATLAAEDREFWTNSGFSFTGFARAAIGQLTGNDTAGGGSTITQQYVKNTLVGNAHTYSRKMRELVYSVKMTNEWSKEEILNAYLNTVYYGRNAYGIQAAAKAYFDKPAEELTPEEGAMLAGMIQAPSALDPENDRQASEDRWNYVLDGLVEMGDLTPEQRAGMKFPDTQNPEDYSPYVEATGANGHIKAHVMEELERIGLTEEDVTTRGLNIKTTIDMNVQQASIDAVDQNLAPLQEDARSAAVTIDPKTGAVRGYFGGHDPSGWDYANAPLQTGSTFKIMALAAALQQGIGLDTQYSSAPYQLPGSQIVENADGNTCGTCSIAEATKKSLNTSFLRLQDDLRNKMQDTADMAHALGVAETVPGIEHTLTENGKPPYEGIVLGQYQSRPMDMATAMATLADRGSWHETHFVEKVEAANGDVLYENPNDAERRVSSQVADNVIQAMKPVAAYSNGALAGGRESASKTGTSQMGDTGQNKDAWMVGATPQLATAVWVGTADGAGPIFSASGGNMYGSREPTQIWKQILDTSLADADFESFPDAYPVRYGTVGTGSGLGTGPIAPAPEQETTEEDPEDQTGTGNQAPEQPGRPEDSEGGANKPPEQKPEDQQQQPPQPKPDRQPQGGGGQQNGGQQNGGGGGQHGGGGGQQGGGQPDIDDAIGDAREAIEDLLP</sequence>
<keyword evidence="4" id="KW-0808">Transferase</keyword>
<keyword evidence="10" id="KW-0472">Membrane</keyword>
<dbReference type="Pfam" id="PF00912">
    <property type="entry name" value="Transgly"/>
    <property type="match status" value="1"/>
</dbReference>